<comment type="pathway">
    <text evidence="10">Protein modification; protein lipoylation via endogenous pathway; protein N(6)-(lipoyl)lysine from octanoyl-[acyl-carrier-protein]: step 2/2.</text>
</comment>
<feature type="region of interest" description="Disordered" evidence="11">
    <location>
        <begin position="542"/>
        <end position="632"/>
    </location>
</feature>
<dbReference type="GO" id="GO:0016992">
    <property type="term" value="F:lipoate synthase activity"/>
    <property type="evidence" value="ECO:0007669"/>
    <property type="project" value="UniProtKB-UniRule"/>
</dbReference>
<dbReference type="NCBIfam" id="NF009544">
    <property type="entry name" value="PRK12928.1"/>
    <property type="match status" value="1"/>
</dbReference>
<comment type="cofactor">
    <cofactor evidence="10">
        <name>[4Fe-4S] cluster</name>
        <dbReference type="ChEBI" id="CHEBI:49883"/>
    </cofactor>
    <text evidence="10">Binds 2 [4Fe-4S] clusters per subunit. One cluster is coordinated with 3 cysteines and an exchangeable S-adenosyl-L-methionine.</text>
</comment>
<dbReference type="STRING" id="43335.A0A4U5N7E5"/>
<comment type="function">
    <text evidence="10">Catalyzes the radical-mediated insertion of two sulfur atoms into the C-6 and C-8 positions of the octanoyl moiety bound to the lipoyl domains of lipoate-dependent enzymes, thereby converting the octanoylated domains into lipoylated derivatives.</text>
</comment>
<dbReference type="SFLD" id="SFLDG01058">
    <property type="entry name" value="lipoyl_synthase_like"/>
    <property type="match status" value="1"/>
</dbReference>
<keyword evidence="5 10" id="KW-0479">Metal-binding</keyword>
<organism evidence="13">
    <name type="scientific">Populus alba</name>
    <name type="common">White poplar</name>
    <dbReference type="NCBI Taxonomy" id="43335"/>
    <lineage>
        <taxon>Eukaryota</taxon>
        <taxon>Viridiplantae</taxon>
        <taxon>Streptophyta</taxon>
        <taxon>Embryophyta</taxon>
        <taxon>Tracheophyta</taxon>
        <taxon>Spermatophyta</taxon>
        <taxon>Magnoliopsida</taxon>
        <taxon>eudicotyledons</taxon>
        <taxon>Gunneridae</taxon>
        <taxon>Pentapetalae</taxon>
        <taxon>rosids</taxon>
        <taxon>fabids</taxon>
        <taxon>Malpighiales</taxon>
        <taxon>Salicaceae</taxon>
        <taxon>Saliceae</taxon>
        <taxon>Populus</taxon>
    </lineage>
</organism>
<feature type="region of interest" description="Disordered" evidence="11">
    <location>
        <begin position="383"/>
        <end position="407"/>
    </location>
</feature>
<evidence type="ECO:0000256" key="11">
    <source>
        <dbReference type="SAM" id="MobiDB-lite"/>
    </source>
</evidence>
<dbReference type="Gene3D" id="3.20.20.70">
    <property type="entry name" value="Aldolase class I"/>
    <property type="match status" value="1"/>
</dbReference>
<feature type="binding site" evidence="10">
    <location>
        <position position="360"/>
    </location>
    <ligand>
        <name>[4Fe-4S] cluster</name>
        <dbReference type="ChEBI" id="CHEBI:49883"/>
        <label>1</label>
    </ligand>
</feature>
<feature type="compositionally biased region" description="Basic and acidic residues" evidence="11">
    <location>
        <begin position="748"/>
        <end position="761"/>
    </location>
</feature>
<feature type="compositionally biased region" description="Polar residues" evidence="11">
    <location>
        <begin position="419"/>
        <end position="437"/>
    </location>
</feature>
<evidence type="ECO:0000256" key="2">
    <source>
        <dbReference type="ARBA" id="ARBA00022485"/>
    </source>
</evidence>
<dbReference type="PANTHER" id="PTHR10949:SF0">
    <property type="entry name" value="LIPOYL SYNTHASE, MITOCHONDRIAL"/>
    <property type="match status" value="1"/>
</dbReference>
<dbReference type="EMBL" id="RCHU01001098">
    <property type="protein sequence ID" value="TKR78677.1"/>
    <property type="molecule type" value="Genomic_DNA"/>
</dbReference>
<evidence type="ECO:0000313" key="13">
    <source>
        <dbReference type="EMBL" id="TKR78677.1"/>
    </source>
</evidence>
<evidence type="ECO:0000256" key="5">
    <source>
        <dbReference type="ARBA" id="ARBA00022723"/>
    </source>
</evidence>
<comment type="caution">
    <text evidence="13">The sequence shown here is derived from an EMBL/GenBank/DDBJ whole genome shotgun (WGS) entry which is preliminary data.</text>
</comment>
<feature type="region of interest" description="Disordered" evidence="11">
    <location>
        <begin position="710"/>
        <end position="775"/>
    </location>
</feature>
<dbReference type="GO" id="GO:0009249">
    <property type="term" value="P:protein lipoylation"/>
    <property type="evidence" value="ECO:0007669"/>
    <property type="project" value="UniProtKB-UniRule"/>
</dbReference>
<feature type="compositionally biased region" description="Pro residues" evidence="11">
    <location>
        <begin position="448"/>
        <end position="468"/>
    </location>
</feature>
<dbReference type="CDD" id="cd01335">
    <property type="entry name" value="Radical_SAM"/>
    <property type="match status" value="1"/>
</dbReference>
<dbReference type="GO" id="GO:0046872">
    <property type="term" value="F:metal ion binding"/>
    <property type="evidence" value="ECO:0007669"/>
    <property type="project" value="UniProtKB-KW"/>
</dbReference>
<dbReference type="PANTHER" id="PTHR10949">
    <property type="entry name" value="LIPOYL SYNTHASE"/>
    <property type="match status" value="1"/>
</dbReference>
<keyword evidence="4 10" id="KW-0949">S-adenosyl-L-methionine</keyword>
<evidence type="ECO:0000256" key="7">
    <source>
        <dbReference type="ARBA" id="ARBA00023014"/>
    </source>
</evidence>
<comment type="similarity">
    <text evidence="10">Belongs to the radical SAM superfamily. Lipoyl synthase family.</text>
</comment>
<dbReference type="InterPro" id="IPR027527">
    <property type="entry name" value="Lipoyl_synth_mt"/>
</dbReference>
<feature type="binding site" evidence="10">
    <location>
        <position position="118"/>
    </location>
    <ligand>
        <name>[4Fe-4S] cluster</name>
        <dbReference type="ChEBI" id="CHEBI:49883"/>
        <label>1</label>
    </ligand>
</feature>
<feature type="compositionally biased region" description="Basic residues" evidence="11">
    <location>
        <begin position="671"/>
        <end position="686"/>
    </location>
</feature>
<feature type="compositionally biased region" description="Basic residues" evidence="11">
    <location>
        <begin position="563"/>
        <end position="574"/>
    </location>
</feature>
<feature type="binding site" evidence="10">
    <location>
        <position position="151"/>
    </location>
    <ligand>
        <name>[4Fe-4S] cluster</name>
        <dbReference type="ChEBI" id="CHEBI:49883"/>
        <label>2</label>
        <note>4Fe-4S-S-AdoMet</note>
    </ligand>
</feature>
<feature type="domain" description="Radical SAM core" evidence="12">
    <location>
        <begin position="129"/>
        <end position="349"/>
    </location>
</feature>
<keyword evidence="8 10" id="KW-0496">Mitochondrion</keyword>
<dbReference type="SFLD" id="SFLDF00271">
    <property type="entry name" value="lipoyl_synthase"/>
    <property type="match status" value="1"/>
</dbReference>
<feature type="region of interest" description="Disordered" evidence="11">
    <location>
        <begin position="666"/>
        <end position="691"/>
    </location>
</feature>
<name>A0A4U5N7E5_POPAL</name>
<keyword evidence="3 10" id="KW-0808">Transferase</keyword>
<evidence type="ECO:0000256" key="1">
    <source>
        <dbReference type="ARBA" id="ARBA00004173"/>
    </source>
</evidence>
<dbReference type="GO" id="GO:0005739">
    <property type="term" value="C:mitochondrion"/>
    <property type="evidence" value="ECO:0007669"/>
    <property type="project" value="UniProtKB-SubCell"/>
</dbReference>
<evidence type="ECO:0000259" key="12">
    <source>
        <dbReference type="PROSITE" id="PS51918"/>
    </source>
</evidence>
<evidence type="ECO:0000256" key="6">
    <source>
        <dbReference type="ARBA" id="ARBA00023004"/>
    </source>
</evidence>
<sequence>MQSRFTSLATRTLKSTTTKAKNRTFSSSTVESSTKQPPQFSQTLAGLRARLAVESPTLSDFIHLQSNNTYSVEVGTKKKPLPKPKWMREAIPGGEKYVQIKKKLRELKLHTVCEEAKCPNLGECWSGGETGTATATIMILGDTCTRGCRFCNVKTSRTPPPPDPNEPTNVAEAIASWGLDYVVITSVDRDDLADQGSGHFAETVHKLKTLKPNMLIEALVPDFRGDRGCVEKVAKSGLDVFAHNIETVEELQSSVRDHRANFKQSLDVLMMAKEYAPPGTLTKTSIMLGCGEAPEQVVKTMEKVRAAGVDVMTFGQYMRPSKRHMPVSEYITPDAFEKYRTLGMEMGFRYVASGPMVRSSYKAGEFYIKSMIESDRLPFQHHALPFNSRPATPHHQQHKRLSSSVQQLLPSSAWSSAGATMYDNSKTNSTFNQTRSGQPAPPRTNREQPPPMTGSPPVAPARRPPPLGHSPRAIDRTHLKITEDACHEHLTPLLVASGPLHGPLVVHEYVHLVSSSLESGLELRFSRPTGRKENKINFEEIVSFSSSNNNNKRGSSNPEPPSHRHSPPQPRKPHVSTASASPPPEEETVKEVLSETPIILEPQMTTTQTQEPKTLMQGNRKKHQEDEEISQASETCSNITGTLSTATTTTATATTTTTTITEIREDEVTSKKRVNRSPAKVHRKRQYTGDRERVLKYPAKTTGQVIRTAAGQRNVGSRGVRSDFGRSPATRTAGGAGRGRAGTSPGKAGERSVERKNKEDSENGSVLRQQEEGNESLENPLVSLECFIFL</sequence>
<dbReference type="Pfam" id="PF04055">
    <property type="entry name" value="Radical_SAM"/>
    <property type="match status" value="1"/>
</dbReference>
<feature type="compositionally biased region" description="Low complexity" evidence="11">
    <location>
        <begin position="600"/>
        <end position="616"/>
    </location>
</feature>
<gene>
    <name evidence="10" type="primary">LIP1</name>
    <name evidence="13" type="ORF">D5086_0000279930</name>
</gene>
<dbReference type="NCBIfam" id="NF004019">
    <property type="entry name" value="PRK05481.1"/>
    <property type="match status" value="1"/>
</dbReference>
<comment type="catalytic activity">
    <reaction evidence="9 10">
        <text>[[Fe-S] cluster scaffold protein carrying a second [4Fe-4S](2+) cluster] + N(6)-octanoyl-L-lysyl-[protein] + 2 oxidized [2Fe-2S]-[ferredoxin] + 2 S-adenosyl-L-methionine + 4 H(+) = [[Fe-S] cluster scaffold protein] + N(6)-[(R)-dihydrolipoyl]-L-lysyl-[protein] + 4 Fe(3+) + 2 hydrogen sulfide + 2 5'-deoxyadenosine + 2 L-methionine + 2 reduced [2Fe-2S]-[ferredoxin]</text>
        <dbReference type="Rhea" id="RHEA:16585"/>
        <dbReference type="Rhea" id="RHEA-COMP:9928"/>
        <dbReference type="Rhea" id="RHEA-COMP:10000"/>
        <dbReference type="Rhea" id="RHEA-COMP:10001"/>
        <dbReference type="Rhea" id="RHEA-COMP:10475"/>
        <dbReference type="Rhea" id="RHEA-COMP:14568"/>
        <dbReference type="Rhea" id="RHEA-COMP:14569"/>
        <dbReference type="ChEBI" id="CHEBI:15378"/>
        <dbReference type="ChEBI" id="CHEBI:17319"/>
        <dbReference type="ChEBI" id="CHEBI:29034"/>
        <dbReference type="ChEBI" id="CHEBI:29919"/>
        <dbReference type="ChEBI" id="CHEBI:33722"/>
        <dbReference type="ChEBI" id="CHEBI:33737"/>
        <dbReference type="ChEBI" id="CHEBI:33738"/>
        <dbReference type="ChEBI" id="CHEBI:57844"/>
        <dbReference type="ChEBI" id="CHEBI:59789"/>
        <dbReference type="ChEBI" id="CHEBI:78809"/>
        <dbReference type="ChEBI" id="CHEBI:83100"/>
        <dbReference type="EC" id="2.8.1.8"/>
    </reaction>
</comment>
<accession>A0A4U5N7E5</accession>
<dbReference type="NCBIfam" id="TIGR00510">
    <property type="entry name" value="lipA"/>
    <property type="match status" value="1"/>
</dbReference>
<protein>
    <recommendedName>
        <fullName evidence="10">Lipoyl synthase, mitochondrial</fullName>
        <ecNumber evidence="10">2.8.1.8</ecNumber>
    </recommendedName>
    <alternativeName>
        <fullName evidence="10">Lipoate synthase</fullName>
        <shortName evidence="10">LS</shortName>
        <shortName evidence="10">Lip-syn</shortName>
    </alternativeName>
    <alternativeName>
        <fullName evidence="10">Lipoic acid synthase</fullName>
    </alternativeName>
</protein>
<dbReference type="AlphaFoldDB" id="A0A4U5N7E5"/>
<evidence type="ECO:0000256" key="8">
    <source>
        <dbReference type="ARBA" id="ARBA00023128"/>
    </source>
</evidence>
<dbReference type="PROSITE" id="PS51918">
    <property type="entry name" value="RADICAL_SAM"/>
    <property type="match status" value="1"/>
</dbReference>
<dbReference type="EC" id="2.8.1.8" evidence="10"/>
<feature type="binding site" evidence="10">
    <location>
        <position position="113"/>
    </location>
    <ligand>
        <name>[4Fe-4S] cluster</name>
        <dbReference type="ChEBI" id="CHEBI:49883"/>
        <label>1</label>
    </ligand>
</feature>
<evidence type="ECO:0000256" key="4">
    <source>
        <dbReference type="ARBA" id="ARBA00022691"/>
    </source>
</evidence>
<dbReference type="InterPro" id="IPR031691">
    <property type="entry name" value="LIAS_N"/>
</dbReference>
<feature type="binding site" evidence="10">
    <location>
        <position position="124"/>
    </location>
    <ligand>
        <name>[4Fe-4S] cluster</name>
        <dbReference type="ChEBI" id="CHEBI:49883"/>
        <label>1</label>
    </ligand>
</feature>
<dbReference type="InterPro" id="IPR007197">
    <property type="entry name" value="rSAM"/>
</dbReference>
<dbReference type="HAMAP" id="MF_03128">
    <property type="entry name" value="Lipoyl_synth_plantM"/>
    <property type="match status" value="1"/>
</dbReference>
<proteinExistence type="inferred from homology"/>
<feature type="region of interest" description="Disordered" evidence="11">
    <location>
        <begin position="419"/>
        <end position="472"/>
    </location>
</feature>
<dbReference type="SFLD" id="SFLDS00029">
    <property type="entry name" value="Radical_SAM"/>
    <property type="match status" value="1"/>
</dbReference>
<dbReference type="InterPro" id="IPR013785">
    <property type="entry name" value="Aldolase_TIM"/>
</dbReference>
<dbReference type="InterPro" id="IPR058240">
    <property type="entry name" value="rSAM_sf"/>
</dbReference>
<dbReference type="HAMAP" id="MF_00206">
    <property type="entry name" value="Lipoyl_synth"/>
    <property type="match status" value="1"/>
</dbReference>
<evidence type="ECO:0000256" key="3">
    <source>
        <dbReference type="ARBA" id="ARBA00022679"/>
    </source>
</evidence>
<feature type="compositionally biased region" description="Low complexity" evidence="11">
    <location>
        <begin position="543"/>
        <end position="557"/>
    </location>
</feature>
<dbReference type="SMART" id="SM00729">
    <property type="entry name" value="Elp3"/>
    <property type="match status" value="1"/>
</dbReference>
<feature type="binding site" evidence="10">
    <location>
        <position position="144"/>
    </location>
    <ligand>
        <name>[4Fe-4S] cluster</name>
        <dbReference type="ChEBI" id="CHEBI:49883"/>
        <label>2</label>
        <note>4Fe-4S-S-AdoMet</note>
    </ligand>
</feature>
<dbReference type="UniPathway" id="UPA00538">
    <property type="reaction ID" value="UER00593"/>
</dbReference>
<keyword evidence="7 10" id="KW-0411">Iron-sulfur</keyword>
<feature type="region of interest" description="Disordered" evidence="11">
    <location>
        <begin position="1"/>
        <end position="39"/>
    </location>
</feature>
<keyword evidence="6 10" id="KW-0408">Iron</keyword>
<evidence type="ECO:0000256" key="10">
    <source>
        <dbReference type="HAMAP-Rule" id="MF_03128"/>
    </source>
</evidence>
<dbReference type="SUPFAM" id="SSF102114">
    <property type="entry name" value="Radical SAM enzymes"/>
    <property type="match status" value="1"/>
</dbReference>
<dbReference type="GO" id="GO:0051539">
    <property type="term" value="F:4 iron, 4 sulfur cluster binding"/>
    <property type="evidence" value="ECO:0007669"/>
    <property type="project" value="UniProtKB-UniRule"/>
</dbReference>
<comment type="subcellular location">
    <subcellularLocation>
        <location evidence="1 10">Mitochondrion</location>
    </subcellularLocation>
</comment>
<dbReference type="InterPro" id="IPR006638">
    <property type="entry name" value="Elp3/MiaA/NifB-like_rSAM"/>
</dbReference>
<feature type="binding site" evidence="10">
    <location>
        <position position="148"/>
    </location>
    <ligand>
        <name>[4Fe-4S] cluster</name>
        <dbReference type="ChEBI" id="CHEBI:49883"/>
        <label>2</label>
        <note>4Fe-4S-S-AdoMet</note>
    </ligand>
</feature>
<evidence type="ECO:0000256" key="9">
    <source>
        <dbReference type="ARBA" id="ARBA00047326"/>
    </source>
</evidence>
<dbReference type="FunFam" id="3.20.20.70:FF:000125">
    <property type="entry name" value="Lipoyl synthase, mitochondrial"/>
    <property type="match status" value="1"/>
</dbReference>
<dbReference type="InterPro" id="IPR003698">
    <property type="entry name" value="Lipoyl_synth"/>
</dbReference>
<keyword evidence="2 10" id="KW-0004">4Fe-4S</keyword>
<reference evidence="13" key="1">
    <citation type="submission" date="2018-10" db="EMBL/GenBank/DDBJ databases">
        <title>Population genomic analysis revealed the cold adaptation of white poplar.</title>
        <authorList>
            <person name="Liu Y.-J."/>
        </authorList>
    </citation>
    <scope>NUCLEOTIDE SEQUENCE [LARGE SCALE GENOMIC DNA]</scope>
    <source>
        <strain evidence="13">PAL-ZL1</strain>
    </source>
</reference>
<dbReference type="Pfam" id="PF16881">
    <property type="entry name" value="LIAS_N"/>
    <property type="match status" value="1"/>
</dbReference>